<sequence>MILDVGGGTTGSGSWCSVRRKYGVIREPEQNSVGSKTNLKYYHAASTHIDTIQRSTYEKTRQSSVFEPPEYKLSRGHDRTLEWDPPADSEELAIALSWYFPMENSLVGKMQAAIRRFLQAERKNHTSHIFSKVCSQEAGPTRQPLTEQLTPEHHVNGSPTQYVPIRSSGKCMPSPGKISLLKAVTTPKFRAWIPGMSELKPTGRKRKYGQEEAVKVARNRGNACEEHRRLKTKCDPEKCPKNKQNLKTLNAAKKRMPSNNLDVSPPSTISSSTLPGCIITNQHFGVEKLPDIPASSGGDITTFFDGSSFSHSGVAAALNFYQTDAPLGISAFPDVSTKTEPANTFSTAATEFPESRNRNLGYLLPGTASYSGFIAGDSHVDGKMTSVDPPTPWSNEFFGLLDDTFFDDPIEPLGGNPTIASPNTIFQGLPLQKNSTTAQQPDKDETFFDDPIEPLGGNPTIASPNTTVQGLPSQKERTATQQLTRNNVSSNITGPHSTGRGGRRGRRDIDENMGFHFGQYYGDREWGDSTHSGINLPTENISQYDPTLPRFEVERFCLYDTAGNKFRGSRTHDIQNYSRRDTERIKQNLKVVRGASRFLIPGSIRMTLARVHRTGNFAPVIKSRRSLAFYLQGTLRKEIESGSACLYKGPLFATDRGPMPSPNDDRNQWHYLASRATYEVPQNHDPGCQRFATDIIPDIRRRSKPRDGRHLAGKRTTSQS</sequence>
<evidence type="ECO:0000313" key="3">
    <source>
        <dbReference type="Proteomes" id="UP000566819"/>
    </source>
</evidence>
<feature type="region of interest" description="Disordered" evidence="1">
    <location>
        <begin position="700"/>
        <end position="720"/>
    </location>
</feature>
<reference evidence="2 3" key="1">
    <citation type="submission" date="2020-03" db="EMBL/GenBank/DDBJ databases">
        <title>Draft Genome Sequence of Cudoniella acicularis.</title>
        <authorList>
            <person name="Buettner E."/>
            <person name="Kellner H."/>
        </authorList>
    </citation>
    <scope>NUCLEOTIDE SEQUENCE [LARGE SCALE GENOMIC DNA]</scope>
    <source>
        <strain evidence="2 3">DSM 108380</strain>
    </source>
</reference>
<organism evidence="2 3">
    <name type="scientific">Cudoniella acicularis</name>
    <dbReference type="NCBI Taxonomy" id="354080"/>
    <lineage>
        <taxon>Eukaryota</taxon>
        <taxon>Fungi</taxon>
        <taxon>Dikarya</taxon>
        <taxon>Ascomycota</taxon>
        <taxon>Pezizomycotina</taxon>
        <taxon>Leotiomycetes</taxon>
        <taxon>Helotiales</taxon>
        <taxon>Tricladiaceae</taxon>
        <taxon>Cudoniella</taxon>
    </lineage>
</organism>
<dbReference type="OrthoDB" id="3541283at2759"/>
<evidence type="ECO:0000313" key="2">
    <source>
        <dbReference type="EMBL" id="KAF4631884.1"/>
    </source>
</evidence>
<feature type="compositionally biased region" description="Polar residues" evidence="1">
    <location>
        <begin position="479"/>
        <end position="496"/>
    </location>
</feature>
<protein>
    <submittedName>
        <fullName evidence="2">Uncharacterized protein</fullName>
    </submittedName>
</protein>
<feature type="compositionally biased region" description="Basic and acidic residues" evidence="1">
    <location>
        <begin position="700"/>
        <end position="710"/>
    </location>
</feature>
<dbReference type="Proteomes" id="UP000566819">
    <property type="component" value="Unassembled WGS sequence"/>
</dbReference>
<name>A0A8H4RNA2_9HELO</name>
<accession>A0A8H4RNA2</accession>
<feature type="region of interest" description="Disordered" evidence="1">
    <location>
        <begin position="456"/>
        <end position="508"/>
    </location>
</feature>
<dbReference type="AlphaFoldDB" id="A0A8H4RNA2"/>
<feature type="compositionally biased region" description="Polar residues" evidence="1">
    <location>
        <begin position="460"/>
        <end position="472"/>
    </location>
</feature>
<proteinExistence type="predicted"/>
<gene>
    <name evidence="2" type="ORF">G7Y89_g6244</name>
</gene>
<dbReference type="EMBL" id="JAAMPI010000400">
    <property type="protein sequence ID" value="KAF4631884.1"/>
    <property type="molecule type" value="Genomic_DNA"/>
</dbReference>
<comment type="caution">
    <text evidence="2">The sequence shown here is derived from an EMBL/GenBank/DDBJ whole genome shotgun (WGS) entry which is preliminary data.</text>
</comment>
<evidence type="ECO:0000256" key="1">
    <source>
        <dbReference type="SAM" id="MobiDB-lite"/>
    </source>
</evidence>
<keyword evidence="3" id="KW-1185">Reference proteome</keyword>